<accession>A0AAW7ZC03</accession>
<reference evidence="7" key="2">
    <citation type="submission" date="2023-03" db="EMBL/GenBank/DDBJ databases">
        <authorList>
            <person name="Zhang Z."/>
        </authorList>
    </citation>
    <scope>NUCLEOTIDE SEQUENCE</scope>
    <source>
        <strain evidence="7">DSA</strain>
    </source>
</reference>
<feature type="transmembrane region" description="Helical" evidence="6">
    <location>
        <begin position="161"/>
        <end position="181"/>
    </location>
</feature>
<comment type="caution">
    <text evidence="7">The sequence shown here is derived from an EMBL/GenBank/DDBJ whole genome shotgun (WGS) entry which is preliminary data.</text>
</comment>
<feature type="transmembrane region" description="Helical" evidence="6">
    <location>
        <begin position="6"/>
        <end position="30"/>
    </location>
</feature>
<feature type="transmembrane region" description="Helical" evidence="6">
    <location>
        <begin position="134"/>
        <end position="154"/>
    </location>
</feature>
<evidence type="ECO:0000256" key="1">
    <source>
        <dbReference type="ARBA" id="ARBA00004141"/>
    </source>
</evidence>
<reference evidence="7" key="1">
    <citation type="journal article" date="2023" name="J. Hazard. Mater.">
        <title>Anaerobic biodegradation of pyrene and benzo[a]pyrene by a new sulfate-reducing Desulforamulus aquiferis strain DSA.</title>
        <authorList>
            <person name="Zhang Z."/>
            <person name="Sun J."/>
            <person name="Gong X."/>
            <person name="Wang C."/>
            <person name="Wang H."/>
        </authorList>
    </citation>
    <scope>NUCLEOTIDE SEQUENCE</scope>
    <source>
        <strain evidence="7">DSA</strain>
    </source>
</reference>
<evidence type="ECO:0000256" key="3">
    <source>
        <dbReference type="ARBA" id="ARBA00022692"/>
    </source>
</evidence>
<dbReference type="Pfam" id="PF03741">
    <property type="entry name" value="TerC"/>
    <property type="match status" value="1"/>
</dbReference>
<feature type="transmembrane region" description="Helical" evidence="6">
    <location>
        <begin position="106"/>
        <end position="128"/>
    </location>
</feature>
<keyword evidence="3 6" id="KW-0812">Transmembrane</keyword>
<evidence type="ECO:0000313" key="8">
    <source>
        <dbReference type="Proteomes" id="UP001172911"/>
    </source>
</evidence>
<dbReference type="InterPro" id="IPR022301">
    <property type="entry name" value="Integral_membrane_YjbE"/>
</dbReference>
<evidence type="ECO:0000256" key="5">
    <source>
        <dbReference type="ARBA" id="ARBA00023136"/>
    </source>
</evidence>
<dbReference type="PANTHER" id="PTHR30238">
    <property type="entry name" value="MEMBRANE BOUND PREDICTED REDOX MODULATOR"/>
    <property type="match status" value="1"/>
</dbReference>
<comment type="similarity">
    <text evidence="2">Belongs to the TerC family.</text>
</comment>
<keyword evidence="8" id="KW-1185">Reference proteome</keyword>
<dbReference type="EMBL" id="JARPTC010000009">
    <property type="protein sequence ID" value="MDO7786931.1"/>
    <property type="molecule type" value="Genomic_DNA"/>
</dbReference>
<evidence type="ECO:0000313" key="7">
    <source>
        <dbReference type="EMBL" id="MDO7786931.1"/>
    </source>
</evidence>
<keyword evidence="5 6" id="KW-0472">Membrane</keyword>
<dbReference type="PANTHER" id="PTHR30238:SF4">
    <property type="entry name" value="SLL1022 PROTEIN"/>
    <property type="match status" value="1"/>
</dbReference>
<protein>
    <submittedName>
        <fullName evidence="7">TerC family protein</fullName>
    </submittedName>
</protein>
<evidence type="ECO:0000256" key="4">
    <source>
        <dbReference type="ARBA" id="ARBA00022989"/>
    </source>
</evidence>
<feature type="transmembrane region" description="Helical" evidence="6">
    <location>
        <begin position="42"/>
        <end position="62"/>
    </location>
</feature>
<organism evidence="7 8">
    <name type="scientific">Desulforamulus aquiferis</name>
    <dbReference type="NCBI Taxonomy" id="1397668"/>
    <lineage>
        <taxon>Bacteria</taxon>
        <taxon>Bacillati</taxon>
        <taxon>Bacillota</taxon>
        <taxon>Clostridia</taxon>
        <taxon>Eubacteriales</taxon>
        <taxon>Peptococcaceae</taxon>
        <taxon>Desulforamulus</taxon>
    </lineage>
</organism>
<evidence type="ECO:0000256" key="2">
    <source>
        <dbReference type="ARBA" id="ARBA00007511"/>
    </source>
</evidence>
<dbReference type="GO" id="GO:0016020">
    <property type="term" value="C:membrane"/>
    <property type="evidence" value="ECO:0007669"/>
    <property type="project" value="UniProtKB-SubCell"/>
</dbReference>
<dbReference type="NCBIfam" id="TIGR03717">
    <property type="entry name" value="R_switched_YjbE"/>
    <property type="match status" value="1"/>
</dbReference>
<proteinExistence type="inferred from homology"/>
<name>A0AAW7ZC03_9FIRM</name>
<feature type="transmembrane region" description="Helical" evidence="6">
    <location>
        <begin position="68"/>
        <end position="86"/>
    </location>
</feature>
<comment type="subcellular location">
    <subcellularLocation>
        <location evidence="1">Membrane</location>
        <topology evidence="1">Multi-pass membrane protein</topology>
    </subcellularLocation>
</comment>
<keyword evidence="4 6" id="KW-1133">Transmembrane helix</keyword>
<dbReference type="InterPro" id="IPR005496">
    <property type="entry name" value="Integral_membrane_TerC"/>
</dbReference>
<dbReference type="Proteomes" id="UP001172911">
    <property type="component" value="Unassembled WGS sequence"/>
</dbReference>
<evidence type="ECO:0000256" key="6">
    <source>
        <dbReference type="SAM" id="Phobius"/>
    </source>
</evidence>
<dbReference type="RefSeq" id="WP_304542045.1">
    <property type="nucleotide sequence ID" value="NZ_JARPTC010000009.1"/>
</dbReference>
<dbReference type="AlphaFoldDB" id="A0AAW7ZC03"/>
<feature type="transmembrane region" description="Helical" evidence="6">
    <location>
        <begin position="193"/>
        <end position="213"/>
    </location>
</feature>
<gene>
    <name evidence="7" type="ORF">P6N53_06810</name>
</gene>
<sequence length="229" mass="24344">MELQFLGALLTIIVIDIVLGGDNAIIIAMASKNLPVEQRKKAIIWGTFGAVAIRAALTVVALQLLKIPLLQFVGGLLLVWIALKLLKQDHQCDVNVKAGCTLREAIQTIIIADVVMGVDNVLAIAGAAHGSVTLVIMGLAISVPIIVWGSTLVLKLMDRYPIVTQIGAGVLAWTAGSMISHDRIINQQLAGHIPFQNIIIPALIVVTVLSIGNRKNLLPKIKRLSGGNA</sequence>